<keyword evidence="7 11" id="KW-0418">Kinase</keyword>
<evidence type="ECO:0000256" key="10">
    <source>
        <dbReference type="ARBA" id="ARBA00048567"/>
    </source>
</evidence>
<comment type="pathway">
    <text evidence="1 11">Metabolic intermediate biosynthesis; chorismate biosynthesis; chorismate from D-erythrose 4-phosphate and phosphoenolpyruvate: step 5/7.</text>
</comment>
<name>A0ABY5TL93_9GAMM</name>
<dbReference type="CDD" id="cd00464">
    <property type="entry name" value="SK"/>
    <property type="match status" value="1"/>
</dbReference>
<gene>
    <name evidence="11 12" type="primary">aroK</name>
    <name evidence="12" type="ORF">NYF23_11275</name>
</gene>
<organism evidence="12 13">
    <name type="scientific">SAR92 clade bacterium H455</name>
    <dbReference type="NCBI Taxonomy" id="2974818"/>
    <lineage>
        <taxon>Bacteria</taxon>
        <taxon>Pseudomonadati</taxon>
        <taxon>Pseudomonadota</taxon>
        <taxon>Gammaproteobacteria</taxon>
        <taxon>Cellvibrionales</taxon>
        <taxon>Porticoccaceae</taxon>
        <taxon>SAR92 clade</taxon>
    </lineage>
</organism>
<feature type="binding site" evidence="11">
    <location>
        <position position="59"/>
    </location>
    <ligand>
        <name>substrate</name>
    </ligand>
</feature>
<comment type="similarity">
    <text evidence="2 11">Belongs to the shikimate kinase family.</text>
</comment>
<keyword evidence="9 11" id="KW-0057">Aromatic amino acid biosynthesis</keyword>
<evidence type="ECO:0000256" key="7">
    <source>
        <dbReference type="ARBA" id="ARBA00022777"/>
    </source>
</evidence>
<evidence type="ECO:0000256" key="11">
    <source>
        <dbReference type="HAMAP-Rule" id="MF_00109"/>
    </source>
</evidence>
<dbReference type="NCBIfam" id="NF003456">
    <property type="entry name" value="PRK05057.1"/>
    <property type="match status" value="1"/>
</dbReference>
<comment type="caution">
    <text evidence="11">Lacks conserved residue(s) required for the propagation of feature annotation.</text>
</comment>
<keyword evidence="11" id="KW-0460">Magnesium</keyword>
<dbReference type="PRINTS" id="PR01100">
    <property type="entry name" value="SHIKIMTKNASE"/>
</dbReference>
<sequence length="172" mass="18616">MKSQHIFLVGPMGAGKTTIGKHLAGLLGLSFIDVDSEIEARAGADIQWIFDMEGEAGFRERESKVLVDLVADKQPKVIATGGGIVLSGDNRGILQASGLVVYLSATFEQLVERTKRDKTRPLLQVDDREAVIKQLIETRSPLYNQVADLVFPSGSTQPLKLAKKLAEAVSSL</sequence>
<feature type="binding site" evidence="11">
    <location>
        <position position="139"/>
    </location>
    <ligand>
        <name>substrate</name>
    </ligand>
</feature>
<dbReference type="Pfam" id="PF01202">
    <property type="entry name" value="SKI"/>
    <property type="match status" value="1"/>
</dbReference>
<comment type="subcellular location">
    <subcellularLocation>
        <location evidence="11">Cytoplasm</location>
    </subcellularLocation>
</comment>
<evidence type="ECO:0000313" key="12">
    <source>
        <dbReference type="EMBL" id="UVW34584.1"/>
    </source>
</evidence>
<dbReference type="PANTHER" id="PTHR21087">
    <property type="entry name" value="SHIKIMATE KINASE"/>
    <property type="match status" value="1"/>
</dbReference>
<keyword evidence="8 11" id="KW-0067">ATP-binding</keyword>
<feature type="binding site" evidence="11">
    <location>
        <position position="35"/>
    </location>
    <ligand>
        <name>substrate</name>
    </ligand>
</feature>
<comment type="function">
    <text evidence="11">Catalyzes the specific phosphorylation of the 3-hydroxyl group of shikimic acid using ATP as a cosubstrate.</text>
</comment>
<comment type="catalytic activity">
    <reaction evidence="10 11">
        <text>shikimate + ATP = 3-phosphoshikimate + ADP + H(+)</text>
        <dbReference type="Rhea" id="RHEA:13121"/>
        <dbReference type="ChEBI" id="CHEBI:15378"/>
        <dbReference type="ChEBI" id="CHEBI:30616"/>
        <dbReference type="ChEBI" id="CHEBI:36208"/>
        <dbReference type="ChEBI" id="CHEBI:145989"/>
        <dbReference type="ChEBI" id="CHEBI:456216"/>
        <dbReference type="EC" id="2.7.1.71"/>
    </reaction>
</comment>
<keyword evidence="13" id="KW-1185">Reference proteome</keyword>
<dbReference type="InterPro" id="IPR031322">
    <property type="entry name" value="Shikimate/glucono_kinase"/>
</dbReference>
<feature type="binding site" evidence="11">
    <location>
        <position position="82"/>
    </location>
    <ligand>
        <name>substrate</name>
    </ligand>
</feature>
<feature type="binding site" evidence="11">
    <location>
        <position position="17"/>
    </location>
    <ligand>
        <name>Mg(2+)</name>
        <dbReference type="ChEBI" id="CHEBI:18420"/>
    </ligand>
</feature>
<dbReference type="PANTHER" id="PTHR21087:SF16">
    <property type="entry name" value="SHIKIMATE KINASE 1, CHLOROPLASTIC"/>
    <property type="match status" value="1"/>
</dbReference>
<dbReference type="SUPFAM" id="SSF52540">
    <property type="entry name" value="P-loop containing nucleoside triphosphate hydrolases"/>
    <property type="match status" value="1"/>
</dbReference>
<comment type="subunit">
    <text evidence="11">Monomer.</text>
</comment>
<dbReference type="Proteomes" id="UP001059934">
    <property type="component" value="Chromosome"/>
</dbReference>
<dbReference type="InterPro" id="IPR023000">
    <property type="entry name" value="Shikimate_kinase_CS"/>
</dbReference>
<keyword evidence="6 11" id="KW-0547">Nucleotide-binding</keyword>
<dbReference type="Gene3D" id="3.40.50.300">
    <property type="entry name" value="P-loop containing nucleotide triphosphate hydrolases"/>
    <property type="match status" value="1"/>
</dbReference>
<evidence type="ECO:0000256" key="5">
    <source>
        <dbReference type="ARBA" id="ARBA00022679"/>
    </source>
</evidence>
<evidence type="ECO:0000256" key="9">
    <source>
        <dbReference type="ARBA" id="ARBA00023141"/>
    </source>
</evidence>
<feature type="binding site" evidence="11">
    <location>
        <begin position="13"/>
        <end position="18"/>
    </location>
    <ligand>
        <name>ATP</name>
        <dbReference type="ChEBI" id="CHEBI:30616"/>
    </ligand>
</feature>
<dbReference type="EC" id="2.7.1.71" evidence="3 11"/>
<dbReference type="InterPro" id="IPR000623">
    <property type="entry name" value="Shikimate_kinase/TSH1"/>
</dbReference>
<comment type="cofactor">
    <cofactor evidence="11">
        <name>Mg(2+)</name>
        <dbReference type="ChEBI" id="CHEBI:18420"/>
    </cofactor>
    <text evidence="11">Binds 1 Mg(2+) ion per subunit.</text>
</comment>
<evidence type="ECO:0000313" key="13">
    <source>
        <dbReference type="Proteomes" id="UP001059934"/>
    </source>
</evidence>
<dbReference type="GO" id="GO:0004765">
    <property type="term" value="F:shikimate kinase activity"/>
    <property type="evidence" value="ECO:0007669"/>
    <property type="project" value="UniProtKB-EC"/>
</dbReference>
<keyword evidence="11" id="KW-0479">Metal-binding</keyword>
<accession>A0ABY5TL93</accession>
<dbReference type="EMBL" id="CP103416">
    <property type="protein sequence ID" value="UVW34584.1"/>
    <property type="molecule type" value="Genomic_DNA"/>
</dbReference>
<evidence type="ECO:0000256" key="1">
    <source>
        <dbReference type="ARBA" id="ARBA00004842"/>
    </source>
</evidence>
<evidence type="ECO:0000256" key="3">
    <source>
        <dbReference type="ARBA" id="ARBA00012154"/>
    </source>
</evidence>
<dbReference type="PROSITE" id="PS01128">
    <property type="entry name" value="SHIKIMATE_KINASE"/>
    <property type="match status" value="1"/>
</dbReference>
<evidence type="ECO:0000256" key="8">
    <source>
        <dbReference type="ARBA" id="ARBA00022840"/>
    </source>
</evidence>
<keyword evidence="4 11" id="KW-0028">Amino-acid biosynthesis</keyword>
<keyword evidence="5 11" id="KW-0808">Transferase</keyword>
<dbReference type="HAMAP" id="MF_00109">
    <property type="entry name" value="Shikimate_kinase"/>
    <property type="match status" value="1"/>
</dbReference>
<proteinExistence type="inferred from homology"/>
<evidence type="ECO:0000256" key="4">
    <source>
        <dbReference type="ARBA" id="ARBA00022605"/>
    </source>
</evidence>
<evidence type="ECO:0000256" key="6">
    <source>
        <dbReference type="ARBA" id="ARBA00022741"/>
    </source>
</evidence>
<keyword evidence="11" id="KW-0963">Cytoplasm</keyword>
<dbReference type="InterPro" id="IPR027417">
    <property type="entry name" value="P-loop_NTPase"/>
</dbReference>
<reference evidence="12" key="1">
    <citation type="submission" date="2022-08" db="EMBL/GenBank/DDBJ databases">
        <title>Catabolic pathway analysis in culturable SAR92 clade bacteria reveals their overlooked roles in DMSP degradation in coastal seas.</title>
        <authorList>
            <person name="He X."/>
            <person name="Zhang X."/>
            <person name="Zhang Y."/>
        </authorList>
    </citation>
    <scope>NUCLEOTIDE SEQUENCE</scope>
    <source>
        <strain evidence="12">H455</strain>
    </source>
</reference>
<evidence type="ECO:0000256" key="2">
    <source>
        <dbReference type="ARBA" id="ARBA00006997"/>
    </source>
</evidence>
<feature type="binding site" evidence="11">
    <location>
        <position position="120"/>
    </location>
    <ligand>
        <name>ATP</name>
        <dbReference type="ChEBI" id="CHEBI:30616"/>
    </ligand>
</feature>
<protein>
    <recommendedName>
        <fullName evidence="3 11">Shikimate kinase</fullName>
        <shortName evidence="11">SK</shortName>
        <ecNumber evidence="3 11">2.7.1.71</ecNumber>
    </recommendedName>
</protein>